<proteinExistence type="predicted"/>
<evidence type="ECO:0000313" key="1">
    <source>
        <dbReference type="EMBL" id="MBP2473153.1"/>
    </source>
</evidence>
<protein>
    <recommendedName>
        <fullName evidence="3">Knr4/Smi1-like domain-containing protein</fullName>
    </recommendedName>
</protein>
<dbReference type="Pfam" id="PF14568">
    <property type="entry name" value="SUKH_6"/>
    <property type="match status" value="1"/>
</dbReference>
<accession>A0ABS5A987</accession>
<dbReference type="Gene3D" id="3.40.1580.10">
    <property type="entry name" value="SMI1/KNR4-like"/>
    <property type="match status" value="1"/>
</dbReference>
<dbReference type="SUPFAM" id="SSF160631">
    <property type="entry name" value="SMI1/KNR4-like"/>
    <property type="match status" value="1"/>
</dbReference>
<name>A0ABS5A987_9PSEU</name>
<reference evidence="1 2" key="1">
    <citation type="submission" date="2021-03" db="EMBL/GenBank/DDBJ databases">
        <title>Sequencing the genomes of 1000 actinobacteria strains.</title>
        <authorList>
            <person name="Klenk H.-P."/>
        </authorList>
    </citation>
    <scope>NUCLEOTIDE SEQUENCE [LARGE SCALE GENOMIC DNA]</scope>
    <source>
        <strain evidence="1 2">DSM 44580</strain>
    </source>
</reference>
<organism evidence="1 2">
    <name type="scientific">Crossiella equi</name>
    <dbReference type="NCBI Taxonomy" id="130796"/>
    <lineage>
        <taxon>Bacteria</taxon>
        <taxon>Bacillati</taxon>
        <taxon>Actinomycetota</taxon>
        <taxon>Actinomycetes</taxon>
        <taxon>Pseudonocardiales</taxon>
        <taxon>Pseudonocardiaceae</taxon>
        <taxon>Crossiella</taxon>
    </lineage>
</organism>
<evidence type="ECO:0000313" key="2">
    <source>
        <dbReference type="Proteomes" id="UP001519363"/>
    </source>
</evidence>
<dbReference type="InterPro" id="IPR037883">
    <property type="entry name" value="Knr4/Smi1-like_sf"/>
</dbReference>
<gene>
    <name evidence="1" type="ORF">JOF53_002025</name>
</gene>
<sequence length="180" mass="20409">MAAVDALVSELDWEYVSPVVRDWGSLEQELGIRFPDDYKYLMTKFPSGFFRGFIACVNPVESEVAVNTFVHEFTDSVENLRAWREFEVGRIPYPIAPEEGGMFLWGYGKEGQGFYWVPIDGNGAGFVAFCNDDFSAWVVYNGLISEFLLDFVRGNVSADFLDLGEVEEESHFRPSGVYFS</sequence>
<dbReference type="Proteomes" id="UP001519363">
    <property type="component" value="Unassembled WGS sequence"/>
</dbReference>
<keyword evidence="2" id="KW-1185">Reference proteome</keyword>
<dbReference type="EMBL" id="JAGIOO010000001">
    <property type="protein sequence ID" value="MBP2473153.1"/>
    <property type="molecule type" value="Genomic_DNA"/>
</dbReference>
<comment type="caution">
    <text evidence="1">The sequence shown here is derived from an EMBL/GenBank/DDBJ whole genome shotgun (WGS) entry which is preliminary data.</text>
</comment>
<dbReference type="RefSeq" id="WP_158103307.1">
    <property type="nucleotide sequence ID" value="NZ_JAGIOO010000001.1"/>
</dbReference>
<evidence type="ECO:0008006" key="3">
    <source>
        <dbReference type="Google" id="ProtNLM"/>
    </source>
</evidence>